<proteinExistence type="predicted"/>
<evidence type="ECO:0000313" key="3">
    <source>
        <dbReference type="Proteomes" id="UP000827284"/>
    </source>
</evidence>
<comment type="caution">
    <text evidence="2">The sequence shown here is derived from an EMBL/GenBank/DDBJ whole genome shotgun (WGS) entry which is preliminary data.</text>
</comment>
<feature type="compositionally biased region" description="Low complexity" evidence="1">
    <location>
        <begin position="561"/>
        <end position="575"/>
    </location>
</feature>
<reference evidence="2" key="1">
    <citation type="submission" date="2021-11" db="EMBL/GenBank/DDBJ databases">
        <authorList>
            <person name="Herlambang A."/>
            <person name="Guo Y."/>
            <person name="Takashima Y."/>
            <person name="Nishizawa T."/>
        </authorList>
    </citation>
    <scope>NUCLEOTIDE SEQUENCE</scope>
    <source>
        <strain evidence="2">E1425</strain>
    </source>
</reference>
<feature type="region of interest" description="Disordered" evidence="1">
    <location>
        <begin position="556"/>
        <end position="576"/>
    </location>
</feature>
<keyword evidence="3" id="KW-1185">Reference proteome</keyword>
<feature type="compositionally biased region" description="Polar residues" evidence="1">
    <location>
        <begin position="386"/>
        <end position="421"/>
    </location>
</feature>
<feature type="compositionally biased region" description="Polar residues" evidence="1">
    <location>
        <begin position="268"/>
        <end position="282"/>
    </location>
</feature>
<feature type="compositionally biased region" description="Low complexity" evidence="1">
    <location>
        <begin position="302"/>
        <end position="348"/>
    </location>
</feature>
<reference evidence="2" key="2">
    <citation type="journal article" date="2022" name="Microbiol. Resour. Announc.">
        <title>Whole-Genome Sequence of Entomortierella parvispora E1425, a Mucoromycotan Fungus Associated with Burkholderiaceae-Related Endosymbiotic Bacteria.</title>
        <authorList>
            <person name="Herlambang A."/>
            <person name="Guo Y."/>
            <person name="Takashima Y."/>
            <person name="Narisawa K."/>
            <person name="Ohta H."/>
            <person name="Nishizawa T."/>
        </authorList>
    </citation>
    <scope>NUCLEOTIDE SEQUENCE</scope>
    <source>
        <strain evidence="2">E1425</strain>
    </source>
</reference>
<feature type="region of interest" description="Disordered" evidence="1">
    <location>
        <begin position="149"/>
        <end position="176"/>
    </location>
</feature>
<sequence>MTTKPRRPSLPIFSATSSSIPTQRALQSNTTSQLLQPAKEAPKLRSPRSLPRLSAERNDSSLAPSNIARPASALSSAKTYSSASSSPRLTTATRFGDSQRAGSIASPTTLSGSVSALSSSVKLASKSLKGMGTKPPSIVTVATAMKKSSSLPPIAPSPNSSLQTPQTSSPSTFPSNPLMTSSAVVATPISPSSISGSSVARSKNRLHAGIDSGCFMTRSPSEESLVFSSASSSVATTPIIPEVQIMSSTTTTATAINSTMATIVHSTTSTTASALPKGSNSRLPAPTLRKPMSRRPSCADLSVSSASPTSTSASPSGYTSHSSTHTVHSNTSSSTNNNGSGSSKPSPTRTNLSPANVRPRGKSFSSFCPTSGATTASISSTSKTSVNNLTKLTTPSATFSNAETNAHPTPGETSMSPVTKNNSSTEATVVVQCNCPPPLEFPENVKREMKREEEEHRQRECSLYCKIIELQIENANLKGEKETLDRVLLRREKALLEVQIQLQAVEFYCRENNIKVDIDVCPDEVIENWCFKESDAVYERILLTTQDLLRNGSRCLEENTTRSSSHQPRSTRSSTMTYCSMDRTSIAGFRGAHVVAGISNNAQPPVAQDQNVDPILFKETSRPGTLKFDLQTLLRSEQEFSNHQHSMKDDNKHSIDVNHAQDSTDVPSSRKALDSEDDRLSFFRSYAESEKFRFSTEDEAVDIDDEDDEGQDSEFEELGEDMIKFVELQSSVPPRRGSRSMSFSRMNPSNSNSAAATPDLSTAVLVKNLWGGGPRRNSAATPMRQNSLPGTVLQPRSLSPLPPPPPPSQAPPPPPVGLGLEFLGTGRTPELHPLERLLHAAPVGAPPMPPE</sequence>
<organism evidence="2 3">
    <name type="scientific">Entomortierella parvispora</name>
    <dbReference type="NCBI Taxonomy" id="205924"/>
    <lineage>
        <taxon>Eukaryota</taxon>
        <taxon>Fungi</taxon>
        <taxon>Fungi incertae sedis</taxon>
        <taxon>Mucoromycota</taxon>
        <taxon>Mortierellomycotina</taxon>
        <taxon>Mortierellomycetes</taxon>
        <taxon>Mortierellales</taxon>
        <taxon>Mortierellaceae</taxon>
        <taxon>Entomortierella</taxon>
    </lineage>
</organism>
<feature type="region of interest" description="Disordered" evidence="1">
    <location>
        <begin position="773"/>
        <end position="830"/>
    </location>
</feature>
<feature type="compositionally biased region" description="Low complexity" evidence="1">
    <location>
        <begin position="157"/>
        <end position="176"/>
    </location>
</feature>
<feature type="region of interest" description="Disordered" evidence="1">
    <location>
        <begin position="729"/>
        <end position="759"/>
    </location>
</feature>
<feature type="region of interest" description="Disordered" evidence="1">
    <location>
        <begin position="1"/>
        <end position="112"/>
    </location>
</feature>
<dbReference type="AlphaFoldDB" id="A0A9P3LWY5"/>
<feature type="compositionally biased region" description="Polar residues" evidence="1">
    <location>
        <begin position="14"/>
        <end position="35"/>
    </location>
</feature>
<gene>
    <name evidence="2" type="ORF">EMPS_05896</name>
</gene>
<feature type="compositionally biased region" description="Low complexity" evidence="1">
    <location>
        <begin position="71"/>
        <end position="86"/>
    </location>
</feature>
<feature type="compositionally biased region" description="Pro residues" evidence="1">
    <location>
        <begin position="800"/>
        <end position="816"/>
    </location>
</feature>
<feature type="compositionally biased region" description="Polar residues" evidence="1">
    <location>
        <begin position="778"/>
        <end position="789"/>
    </location>
</feature>
<feature type="region of interest" description="Disordered" evidence="1">
    <location>
        <begin position="268"/>
        <end position="421"/>
    </location>
</feature>
<accession>A0A9P3LWY5</accession>
<feature type="compositionally biased region" description="Low complexity" evidence="1">
    <location>
        <begin position="370"/>
        <end position="385"/>
    </location>
</feature>
<dbReference type="EMBL" id="BQFW01000008">
    <property type="protein sequence ID" value="GJJ73538.1"/>
    <property type="molecule type" value="Genomic_DNA"/>
</dbReference>
<evidence type="ECO:0000256" key="1">
    <source>
        <dbReference type="SAM" id="MobiDB-lite"/>
    </source>
</evidence>
<dbReference type="OrthoDB" id="2429885at2759"/>
<evidence type="ECO:0000313" key="2">
    <source>
        <dbReference type="EMBL" id="GJJ73538.1"/>
    </source>
</evidence>
<protein>
    <submittedName>
        <fullName evidence="2">Uncharacterized protein</fullName>
    </submittedName>
</protein>
<dbReference type="Proteomes" id="UP000827284">
    <property type="component" value="Unassembled WGS sequence"/>
</dbReference>
<name>A0A9P3LWY5_9FUNG</name>